<accession>A0A8T1TNL8</accession>
<evidence type="ECO:0000313" key="2">
    <source>
        <dbReference type="Proteomes" id="UP000688947"/>
    </source>
</evidence>
<reference evidence="1" key="1">
    <citation type="submission" date="2021-01" db="EMBL/GenBank/DDBJ databases">
        <title>Phytophthora aleatoria, a newly-described species from Pinus radiata is distinct from Phytophthora cactorum isolates based on comparative genomics.</title>
        <authorList>
            <person name="Mcdougal R."/>
            <person name="Panda P."/>
            <person name="Williams N."/>
            <person name="Studholme D.J."/>
        </authorList>
    </citation>
    <scope>NUCLEOTIDE SEQUENCE</scope>
    <source>
        <strain evidence="1">NZFS 3830</strain>
    </source>
</reference>
<dbReference type="AlphaFoldDB" id="A0A8T1TNL8"/>
<protein>
    <submittedName>
        <fullName evidence="1">Uncharacterized protein</fullName>
    </submittedName>
</protein>
<gene>
    <name evidence="1" type="ORF">JG687_00019182</name>
</gene>
<organism evidence="1 2">
    <name type="scientific">Phytophthora cactorum</name>
    <dbReference type="NCBI Taxonomy" id="29920"/>
    <lineage>
        <taxon>Eukaryota</taxon>
        <taxon>Sar</taxon>
        <taxon>Stramenopiles</taxon>
        <taxon>Oomycota</taxon>
        <taxon>Peronosporomycetes</taxon>
        <taxon>Peronosporales</taxon>
        <taxon>Peronosporaceae</taxon>
        <taxon>Phytophthora</taxon>
    </lineage>
</organism>
<dbReference type="EMBL" id="JAENGZ010003082">
    <property type="protein sequence ID" value="KAG6942225.1"/>
    <property type="molecule type" value="Genomic_DNA"/>
</dbReference>
<sequence>MVETPCEDSKRSPASGSCCWWWWPQTAIGDTGGHALRGVCNQAYKEGENDAQLVGKNGAYDLRG</sequence>
<proteinExistence type="predicted"/>
<comment type="caution">
    <text evidence="1">The sequence shown here is derived from an EMBL/GenBank/DDBJ whole genome shotgun (WGS) entry which is preliminary data.</text>
</comment>
<evidence type="ECO:0000313" key="1">
    <source>
        <dbReference type="EMBL" id="KAG6942225.1"/>
    </source>
</evidence>
<name>A0A8T1TNL8_9STRA</name>
<dbReference type="Proteomes" id="UP000688947">
    <property type="component" value="Unassembled WGS sequence"/>
</dbReference>